<proteinExistence type="predicted"/>
<evidence type="ECO:0000313" key="3">
    <source>
        <dbReference type="Proteomes" id="UP000658278"/>
    </source>
</evidence>
<keyword evidence="3" id="KW-1185">Reference proteome</keyword>
<dbReference type="RefSeq" id="WP_200276265.1">
    <property type="nucleotide sequence ID" value="NZ_JAENII010000002.1"/>
</dbReference>
<evidence type="ECO:0000256" key="1">
    <source>
        <dbReference type="SAM" id="Phobius"/>
    </source>
</evidence>
<feature type="transmembrane region" description="Helical" evidence="1">
    <location>
        <begin position="20"/>
        <end position="41"/>
    </location>
</feature>
<keyword evidence="1" id="KW-0812">Transmembrane</keyword>
<organism evidence="2 3">
    <name type="scientific">Haloferula rosea</name>
    <dbReference type="NCBI Taxonomy" id="490093"/>
    <lineage>
        <taxon>Bacteria</taxon>
        <taxon>Pseudomonadati</taxon>
        <taxon>Verrucomicrobiota</taxon>
        <taxon>Verrucomicrobiia</taxon>
        <taxon>Verrucomicrobiales</taxon>
        <taxon>Verrucomicrobiaceae</taxon>
        <taxon>Haloferula</taxon>
    </lineage>
</organism>
<keyword evidence="1" id="KW-0472">Membrane</keyword>
<dbReference type="EMBL" id="JAENII010000002">
    <property type="protein sequence ID" value="MBK1826008.1"/>
    <property type="molecule type" value="Genomic_DNA"/>
</dbReference>
<comment type="caution">
    <text evidence="2">The sequence shown here is derived from an EMBL/GenBank/DDBJ whole genome shotgun (WGS) entry which is preliminary data.</text>
</comment>
<reference evidence="2" key="1">
    <citation type="submission" date="2021-01" db="EMBL/GenBank/DDBJ databases">
        <title>Modified the classification status of verrucomicrobia.</title>
        <authorList>
            <person name="Feng X."/>
        </authorList>
    </citation>
    <scope>NUCLEOTIDE SEQUENCE</scope>
    <source>
        <strain evidence="2">KCTC 22201</strain>
    </source>
</reference>
<gene>
    <name evidence="2" type="ORF">JIN81_03180</name>
</gene>
<protein>
    <submittedName>
        <fullName evidence="2">Uncharacterized protein</fullName>
    </submittedName>
</protein>
<evidence type="ECO:0000313" key="2">
    <source>
        <dbReference type="EMBL" id="MBK1826008.1"/>
    </source>
</evidence>
<accession>A0A934VA76</accession>
<dbReference type="Proteomes" id="UP000658278">
    <property type="component" value="Unassembled WGS sequence"/>
</dbReference>
<keyword evidence="1" id="KW-1133">Transmembrane helix</keyword>
<dbReference type="AlphaFoldDB" id="A0A934VA76"/>
<name>A0A934VA76_9BACT</name>
<sequence>MKTYQIKTLRNQKGQDQGFALVITISLMVLLSLLAIGLLSLSTVSLRASSQGSAMQEARSNARLGLMLAVGELQKQLGSDQRITAPATINDGASPRHLSGVWESAALTNENPTANADDLFLGYLGSGNESDRTSLPGTGDVTLVGEGSLGSSAAQTDFVEATTVNIASNAGNELSGRFAWAGFDESAKSKINLVREKPRNISNANHALMGAAPRFGLESLAGFDGFDWFGSDLQERVISISSADRIDQLADLVGPKQHDLTVFSQGLLTDVANGGLKKDISRLADDLPAGMSTQRIYEDPEATRLTNNPYWGQLAEYASLYKETVSAGGGYGIEAQVPSGGGPAYNPRERAYNRPQTPRGAPLMPVVSRVQLQFSLITKDAHGGWPSTILNRTGDSRRRYMLYMIYSPVVTLYNPYNVELEIDEMRLDFEDVPIGFQFYINGRAQTTQLAHFNQLYIYHDTNSQVAKAFGLNIKSTYSDSTAAPIRLAPGESRIFGESVSGDSSFESGGIFDWQDNLTVSVPLAPGYAPGMGFWVDWLTPDEMLTSDDDGMGIISLRSTDTVDVEFAPMPSQASGNKLGVDISLVSGGRRTRAGRLELNYSNEETLTDAMSQNKGGDTVFPARLQRPYRTTELYQRPSDKVKDYSRVKPFAIFTFEGKTTLDSATPSKPWVVGSQSSNMCVIDLADQKLDQHTHEMRMIPWDPSIAIEHDPLTNRTYSHTSRSNLNGIQAAPMYEIPSLPLQSIAQLRHAQLAPQGFMGGNNYTVGESFANPLIPATSVTHRSNAGYTLIDHPWMANSTLWDAYYFSTIAEHGGASMGSTRQASQVAQAFFNGEENLLNPRLLPASKLEASDAAQEVTSDEGYLKSAAHMVVDGPFNVNSTSVDAWITLLSSLNNETVEYYDGVGGAQNNGDWGTVEDAENPFSRMRRATGRPVEESAGGLGARELRWKGFRTLADDQIRELAEEIVKEVRDRGPFLSMADFVNRRPGSETDQALKGALQAAIDRTSINSGFTDDSESYGDNETRDSGYEFPEAMHGNNAVAAPGYLTQGDILSSVGQILTVRADTFRVRAYGDAVDSNGNVKARAWCEAIVQRTVDYVDETDAADEEPTTEANQLFGRRFVITGFRWLAPEEV</sequence>